<keyword evidence="8" id="KW-1185">Reference proteome</keyword>
<organism evidence="8 9">
    <name type="scientific">Nicotiana tabacum</name>
    <name type="common">Common tobacco</name>
    <dbReference type="NCBI Taxonomy" id="4097"/>
    <lineage>
        <taxon>Eukaryota</taxon>
        <taxon>Viridiplantae</taxon>
        <taxon>Streptophyta</taxon>
        <taxon>Embryophyta</taxon>
        <taxon>Tracheophyta</taxon>
        <taxon>Spermatophyta</taxon>
        <taxon>Magnoliopsida</taxon>
        <taxon>eudicotyledons</taxon>
        <taxon>Gunneridae</taxon>
        <taxon>Pentapetalae</taxon>
        <taxon>asterids</taxon>
        <taxon>lamiids</taxon>
        <taxon>Solanales</taxon>
        <taxon>Solanaceae</taxon>
        <taxon>Nicotianoideae</taxon>
        <taxon>Nicotianeae</taxon>
        <taxon>Nicotiana</taxon>
    </lineage>
</organism>
<accession>A0A1S4AC68</accession>
<gene>
    <name evidence="9" type="primary">LOC107796058</name>
</gene>
<evidence type="ECO:0000256" key="2">
    <source>
        <dbReference type="ARBA" id="ARBA00012452"/>
    </source>
</evidence>
<keyword evidence="3" id="KW-0216">Detoxification</keyword>
<dbReference type="PaxDb" id="4097-A0A1S4AC68"/>
<dbReference type="KEGG" id="nta:107796058"/>
<dbReference type="InterPro" id="IPR004045">
    <property type="entry name" value="Glutathione_S-Trfase_N"/>
</dbReference>
<dbReference type="InterPro" id="IPR036282">
    <property type="entry name" value="Glutathione-S-Trfase_C_sf"/>
</dbReference>
<dbReference type="GeneID" id="107796058"/>
<dbReference type="RefSeq" id="XP_016474265.1">
    <property type="nucleotide sequence ID" value="XM_016618779.1"/>
</dbReference>
<dbReference type="SUPFAM" id="SSF52833">
    <property type="entry name" value="Thioredoxin-like"/>
    <property type="match status" value="1"/>
</dbReference>
<dbReference type="EC" id="2.5.1.18" evidence="2"/>
<dbReference type="Pfam" id="PF02798">
    <property type="entry name" value="GST_N"/>
    <property type="match status" value="1"/>
</dbReference>
<dbReference type="SMR" id="A0A1S4AC68"/>
<dbReference type="FunFam" id="1.20.1050.10:FF:000039">
    <property type="entry name" value="Glutathione S-transferase theta-1"/>
    <property type="match status" value="1"/>
</dbReference>
<name>A0A1S4AC68_TOBAC</name>
<dbReference type="SFLD" id="SFLDG01153">
    <property type="entry name" value="Main.4:_Theta-like"/>
    <property type="match status" value="1"/>
</dbReference>
<evidence type="ECO:0000256" key="5">
    <source>
        <dbReference type="ARBA" id="ARBA00047960"/>
    </source>
</evidence>
<feature type="domain" description="GST N-terminal" evidence="6">
    <location>
        <begin position="1"/>
        <end position="82"/>
    </location>
</feature>
<evidence type="ECO:0000259" key="6">
    <source>
        <dbReference type="PROSITE" id="PS50404"/>
    </source>
</evidence>
<dbReference type="CDD" id="cd03050">
    <property type="entry name" value="GST_N_Theta"/>
    <property type="match status" value="1"/>
</dbReference>
<comment type="catalytic activity">
    <reaction evidence="5">
        <text>RX + glutathione = an S-substituted glutathione + a halide anion + H(+)</text>
        <dbReference type="Rhea" id="RHEA:16437"/>
        <dbReference type="ChEBI" id="CHEBI:15378"/>
        <dbReference type="ChEBI" id="CHEBI:16042"/>
        <dbReference type="ChEBI" id="CHEBI:17792"/>
        <dbReference type="ChEBI" id="CHEBI:57925"/>
        <dbReference type="ChEBI" id="CHEBI:90779"/>
        <dbReference type="EC" id="2.5.1.18"/>
    </reaction>
</comment>
<dbReference type="InterPro" id="IPR010987">
    <property type="entry name" value="Glutathione-S-Trfase_C-like"/>
</dbReference>
<dbReference type="InterPro" id="IPR040075">
    <property type="entry name" value="GST_N_Theta"/>
</dbReference>
<dbReference type="AlphaFoldDB" id="A0A1S4AC68"/>
<protein>
    <recommendedName>
        <fullName evidence="2">glutathione transferase</fullName>
        <ecNumber evidence="2">2.5.1.18</ecNumber>
    </recommendedName>
</protein>
<reference evidence="8" key="1">
    <citation type="journal article" date="2014" name="Nat. Commun.">
        <title>The tobacco genome sequence and its comparison with those of tomato and potato.</title>
        <authorList>
            <person name="Sierro N."/>
            <person name="Battey J.N."/>
            <person name="Ouadi S."/>
            <person name="Bakaher N."/>
            <person name="Bovet L."/>
            <person name="Willig A."/>
            <person name="Goepfert S."/>
            <person name="Peitsch M.C."/>
            <person name="Ivanov N.V."/>
        </authorList>
    </citation>
    <scope>NUCLEOTIDE SEQUENCE [LARGE SCALE GENOMIC DNA]</scope>
</reference>
<feature type="domain" description="GST C-terminal" evidence="7">
    <location>
        <begin position="89"/>
        <end position="231"/>
    </location>
</feature>
<dbReference type="Gene3D" id="1.20.1050.10">
    <property type="match status" value="1"/>
</dbReference>
<evidence type="ECO:0000256" key="4">
    <source>
        <dbReference type="ARBA" id="ARBA00022679"/>
    </source>
</evidence>
<dbReference type="PROSITE" id="PS50405">
    <property type="entry name" value="GST_CTER"/>
    <property type="match status" value="1"/>
</dbReference>
<dbReference type="SFLD" id="SFLDS00019">
    <property type="entry name" value="Glutathione_Transferase_(cytos"/>
    <property type="match status" value="1"/>
</dbReference>
<evidence type="ECO:0000313" key="9">
    <source>
        <dbReference type="RefSeq" id="XP_016474265.1"/>
    </source>
</evidence>
<dbReference type="OrthoDB" id="422574at2759"/>
<dbReference type="Pfam" id="PF13410">
    <property type="entry name" value="GST_C_2"/>
    <property type="match status" value="1"/>
</dbReference>
<evidence type="ECO:0000313" key="8">
    <source>
        <dbReference type="Proteomes" id="UP000790787"/>
    </source>
</evidence>
<dbReference type="GO" id="GO:0004364">
    <property type="term" value="F:glutathione transferase activity"/>
    <property type="evidence" value="ECO:0007669"/>
    <property type="project" value="UniProtKB-EC"/>
</dbReference>
<dbReference type="STRING" id="4097.A0A1S4AC68"/>
<dbReference type="FunFam" id="3.40.30.10:FF:000176">
    <property type="entry name" value="Glutathione S-transferase theta-1"/>
    <property type="match status" value="1"/>
</dbReference>
<dbReference type="SFLD" id="SFLDG00358">
    <property type="entry name" value="Main_(cytGST)"/>
    <property type="match status" value="1"/>
</dbReference>
<dbReference type="SUPFAM" id="SSF47616">
    <property type="entry name" value="GST C-terminal domain-like"/>
    <property type="match status" value="1"/>
</dbReference>
<dbReference type="Proteomes" id="UP000790787">
    <property type="component" value="Chromosome 20"/>
</dbReference>
<dbReference type="PROSITE" id="PS50404">
    <property type="entry name" value="GST_NTER"/>
    <property type="match status" value="1"/>
</dbReference>
<dbReference type="Gene3D" id="3.40.30.10">
    <property type="entry name" value="Glutaredoxin"/>
    <property type="match status" value="1"/>
</dbReference>
<dbReference type="OMA" id="HWYPRRH"/>
<dbReference type="InterPro" id="IPR043377">
    <property type="entry name" value="GSTT1/2/3"/>
</dbReference>
<evidence type="ECO:0000256" key="1">
    <source>
        <dbReference type="ARBA" id="ARBA00009899"/>
    </source>
</evidence>
<comment type="similarity">
    <text evidence="1">Belongs to the GST superfamily. Theta family.</text>
</comment>
<evidence type="ECO:0000256" key="3">
    <source>
        <dbReference type="ARBA" id="ARBA00022575"/>
    </source>
</evidence>
<proteinExistence type="inferred from homology"/>
<dbReference type="InterPro" id="IPR040079">
    <property type="entry name" value="Glutathione_S-Trfase"/>
</dbReference>
<dbReference type="PANTHER" id="PTHR44750">
    <property type="entry name" value="GLUTATHIONE S-TRANSFERASE T1-RELATED"/>
    <property type="match status" value="1"/>
</dbReference>
<reference evidence="9" key="2">
    <citation type="submission" date="2025-08" db="UniProtKB">
        <authorList>
            <consortium name="RefSeq"/>
        </authorList>
    </citation>
    <scope>IDENTIFICATION</scope>
    <source>
        <tissue evidence="9">Leaf</tissue>
    </source>
</reference>
<dbReference type="GO" id="GO:0009407">
    <property type="term" value="P:toxin catabolic process"/>
    <property type="evidence" value="ECO:0007669"/>
    <property type="project" value="UniProtKB-ARBA"/>
</dbReference>
<evidence type="ECO:0000259" key="7">
    <source>
        <dbReference type="PROSITE" id="PS50405"/>
    </source>
</evidence>
<dbReference type="PANTHER" id="PTHR44750:SF1">
    <property type="entry name" value="GLUTATHIONE S-TRANSFERASE T1-RELATED"/>
    <property type="match status" value="1"/>
</dbReference>
<dbReference type="InterPro" id="IPR036249">
    <property type="entry name" value="Thioredoxin-like_sf"/>
</dbReference>
<keyword evidence="4" id="KW-0808">Transferase</keyword>
<dbReference type="RefSeq" id="XP_016474265.1">
    <property type="nucleotide sequence ID" value="XM_016618779.2"/>
</dbReference>
<sequence length="236" mass="26487">MSLKLYVDRLSQPSRALLIFCKLNGIEFEEVPIELSKGQHRSPEFAEINPMKQVPAIVHGSFTLFESHAILRYLASAFPEVADHWYPSDLQKRAKIESVLDWHHSNLRRGSVGYVLNSTLAPALGLPLNPQAAAEGEKILSASLAKIDTYWLQKDGSFLLGNSQPSIADLNLVCEIMQLEFVDEKDRDWILSPHKNVLKWIDDVKSATAPHFDEIHATLFKVKEIFQKQPSAGAST</sequence>